<feature type="chain" id="PRO_5001959754" description="glucan endo-1,3-beta-D-glucosidase" evidence="9">
    <location>
        <begin position="21"/>
        <end position="775"/>
    </location>
</feature>
<dbReference type="GO" id="GO:0052861">
    <property type="term" value="F:endo-1,3(4)-beta-glucanase activity"/>
    <property type="evidence" value="ECO:0007669"/>
    <property type="project" value="InterPro"/>
</dbReference>
<dbReference type="GO" id="GO:0000272">
    <property type="term" value="P:polysaccharide catabolic process"/>
    <property type="evidence" value="ECO:0007669"/>
    <property type="project" value="UniProtKB-KW"/>
</dbReference>
<keyword evidence="7" id="KW-0961">Cell wall biogenesis/degradation</keyword>
<dbReference type="PANTHER" id="PTHR31983">
    <property type="entry name" value="ENDO-1,3(4)-BETA-GLUCANASE 1"/>
    <property type="match status" value="1"/>
</dbReference>
<organism evidence="11 12">
    <name type="scientific">Cellulomonas bogoriensis 69B4 = DSM 16987</name>
    <dbReference type="NCBI Taxonomy" id="1386082"/>
    <lineage>
        <taxon>Bacteria</taxon>
        <taxon>Bacillati</taxon>
        <taxon>Actinomycetota</taxon>
        <taxon>Actinomycetes</taxon>
        <taxon>Micrococcales</taxon>
        <taxon>Cellulomonadaceae</taxon>
        <taxon>Cellulomonas</taxon>
    </lineage>
</organism>
<evidence type="ECO:0000256" key="8">
    <source>
        <dbReference type="ARBA" id="ARBA00023326"/>
    </source>
</evidence>
<accession>A0A0A0BV98</accession>
<keyword evidence="11" id="KW-0430">Lectin</keyword>
<comment type="catalytic activity">
    <reaction evidence="1">
        <text>Hydrolysis of (1-&gt;3)-beta-D-glucosidic linkages in (1-&gt;3)-beta-D-glucans.</text>
        <dbReference type="EC" id="3.2.1.39"/>
    </reaction>
</comment>
<evidence type="ECO:0000256" key="4">
    <source>
        <dbReference type="ARBA" id="ARBA00022801"/>
    </source>
</evidence>
<evidence type="ECO:0000256" key="6">
    <source>
        <dbReference type="ARBA" id="ARBA00023295"/>
    </source>
</evidence>
<evidence type="ECO:0000256" key="3">
    <source>
        <dbReference type="ARBA" id="ARBA00012780"/>
    </source>
</evidence>
<keyword evidence="9" id="KW-0732">Signal</keyword>
<evidence type="ECO:0000256" key="1">
    <source>
        <dbReference type="ARBA" id="ARBA00000382"/>
    </source>
</evidence>
<dbReference type="GO" id="GO:0071555">
    <property type="term" value="P:cell wall organization"/>
    <property type="evidence" value="ECO:0007669"/>
    <property type="project" value="UniProtKB-KW"/>
</dbReference>
<dbReference type="GO" id="GO:0030246">
    <property type="term" value="F:carbohydrate binding"/>
    <property type="evidence" value="ECO:0007669"/>
    <property type="project" value="UniProtKB-KW"/>
</dbReference>
<dbReference type="AlphaFoldDB" id="A0A0A0BV98"/>
<dbReference type="Proteomes" id="UP000054314">
    <property type="component" value="Unassembled WGS sequence"/>
</dbReference>
<dbReference type="Pfam" id="PF17652">
    <property type="entry name" value="Glyco_hydro81C"/>
    <property type="match status" value="1"/>
</dbReference>
<evidence type="ECO:0000313" key="11">
    <source>
        <dbReference type="EMBL" id="KGM11905.1"/>
    </source>
</evidence>
<sequence length="775" mass="81897">MLAATAVALAGATLAAPAHGETRDLGAGSYTTDQVGPAPHGCAALATDARAFLTDDAPGGAIPTNDWWSSLVFKQPGASCTTSAPLHAHPVAYQPHLEGLGLSFTREPVLYGTPGGVGEFHHPYVEDVVVGVDGLRAPVVEVADWTDWTVTASWAAGDRSLRATIGHGLPFSYYRARGGDVLLTAESGLRVWHQDGGHVGFTAGDTDYVAFVPDGSTWAVSGTRLRSGATYLSVAALPTTPDDSDQARRDLASAFAPYAFAEVTDTRVDYEYDRAAGVVRTTYSVVTQPVQGGAGGTVVSLYPHQDAFLTGAAGEGPGAGEALERTYPSPRGDMRTLVGATSFTTETPFTGVLPEVPAVATGDGEERARLERLLDEVASDPMDIRQGDTYWTGKALGRATRIAEIADQLDRTDVRDAALDQVRATLTDWFTATPGKTEQVFAYNADWGTLVGFPGSYGSDTELNDHHFHYGYFIVAAATLARFDPEWAQAYGPMVELLIRDANGFDRDDPMFPYLRDFDIYAGHDWASGHGAFGAGNNQESSSEGMNFAYGLIHWGQATGATDVEDAGAFLYATQAAAIQQYWFDGSGAIPEEFGHTTLGMVWGSGGTYSTWFSAAPEMIQGINLLPVTGGHLYLGLRPDDVRSNYAELERAIGGPPTVWKDILWSYLALGDGPAALAKLDADPGYDVEEGGSRAHTYHWIANLAALGTVAGDVRADHPLAIAFDGPDGRTHVAANVTAETIEVRFSDGARVTVPAGRTVTSGAHTWSGGSGAGG</sequence>
<evidence type="ECO:0000256" key="7">
    <source>
        <dbReference type="ARBA" id="ARBA00023316"/>
    </source>
</evidence>
<keyword evidence="5" id="KW-0119">Carbohydrate metabolism</keyword>
<dbReference type="GO" id="GO:0042973">
    <property type="term" value="F:glucan endo-1,3-beta-D-glucosidase activity"/>
    <property type="evidence" value="ECO:0007669"/>
    <property type="project" value="UniProtKB-EC"/>
</dbReference>
<comment type="caution">
    <text evidence="11">The sequence shown here is derived from an EMBL/GenBank/DDBJ whole genome shotgun (WGS) entry which is preliminary data.</text>
</comment>
<keyword evidence="4" id="KW-0378">Hydrolase</keyword>
<dbReference type="PROSITE" id="PS52008">
    <property type="entry name" value="GH81"/>
    <property type="match status" value="1"/>
</dbReference>
<dbReference type="EMBL" id="AXCZ01000105">
    <property type="protein sequence ID" value="KGM11905.1"/>
    <property type="molecule type" value="Genomic_DNA"/>
</dbReference>
<dbReference type="RefSeq" id="WP_052105356.1">
    <property type="nucleotide sequence ID" value="NZ_AXCZ01000105.1"/>
</dbReference>
<dbReference type="InterPro" id="IPR005200">
    <property type="entry name" value="Endo-beta-glucanase"/>
</dbReference>
<evidence type="ECO:0000259" key="10">
    <source>
        <dbReference type="Pfam" id="PF17652"/>
    </source>
</evidence>
<evidence type="ECO:0000256" key="2">
    <source>
        <dbReference type="ARBA" id="ARBA00010730"/>
    </source>
</evidence>
<keyword evidence="6" id="KW-0326">Glycosidase</keyword>
<feature type="non-terminal residue" evidence="11">
    <location>
        <position position="775"/>
    </location>
</feature>
<keyword evidence="12" id="KW-1185">Reference proteome</keyword>
<gene>
    <name evidence="11" type="ORF">N869_02415</name>
</gene>
<evidence type="ECO:0000256" key="9">
    <source>
        <dbReference type="SAM" id="SignalP"/>
    </source>
</evidence>
<dbReference type="EC" id="3.2.1.39" evidence="3"/>
<feature type="domain" description="Glycosyl hydrolase family 81 C-terminal" evidence="10">
    <location>
        <begin position="384"/>
        <end position="683"/>
    </location>
</feature>
<protein>
    <recommendedName>
        <fullName evidence="3">glucan endo-1,3-beta-D-glucosidase</fullName>
        <ecNumber evidence="3">3.2.1.39</ecNumber>
    </recommendedName>
</protein>
<dbReference type="PANTHER" id="PTHR31983:SF0">
    <property type="entry name" value="GLUCAN ENDO-1,3-BETA-D-GLUCOSIDASE 2"/>
    <property type="match status" value="1"/>
</dbReference>
<name>A0A0A0BV98_9CELL</name>
<dbReference type="OrthoDB" id="5480482at2"/>
<keyword evidence="8" id="KW-0624">Polysaccharide degradation</keyword>
<proteinExistence type="inferred from homology"/>
<evidence type="ECO:0000256" key="5">
    <source>
        <dbReference type="ARBA" id="ARBA00023277"/>
    </source>
</evidence>
<evidence type="ECO:0000313" key="12">
    <source>
        <dbReference type="Proteomes" id="UP000054314"/>
    </source>
</evidence>
<dbReference type="Gene3D" id="2.70.98.30">
    <property type="entry name" value="Golgi alpha-mannosidase II, domain 4"/>
    <property type="match status" value="1"/>
</dbReference>
<reference evidence="11 12" key="1">
    <citation type="submission" date="2013-08" db="EMBL/GenBank/DDBJ databases">
        <title>Genome sequencing of Cellulomonas bogoriensis 69B4.</title>
        <authorList>
            <person name="Chen F."/>
            <person name="Li Y."/>
            <person name="Wang G."/>
        </authorList>
    </citation>
    <scope>NUCLEOTIDE SEQUENCE [LARGE SCALE GENOMIC DNA]</scope>
    <source>
        <strain evidence="11 12">69B4</strain>
    </source>
</reference>
<comment type="similarity">
    <text evidence="2">Belongs to the glycosyl hydrolase 81 family.</text>
</comment>
<dbReference type="InterPro" id="IPR040720">
    <property type="entry name" value="GH81_C"/>
</dbReference>
<feature type="signal peptide" evidence="9">
    <location>
        <begin position="1"/>
        <end position="20"/>
    </location>
</feature>